<dbReference type="AlphaFoldDB" id="A0A8J3G4G4"/>
<keyword evidence="3" id="KW-1185">Reference proteome</keyword>
<feature type="signal peptide" evidence="1">
    <location>
        <begin position="1"/>
        <end position="25"/>
    </location>
</feature>
<feature type="chain" id="PRO_5035317643" evidence="1">
    <location>
        <begin position="26"/>
        <end position="222"/>
    </location>
</feature>
<reference evidence="2" key="1">
    <citation type="journal article" date="2014" name="Int. J. Syst. Evol. Microbiol.">
        <title>Complete genome sequence of Corynebacterium casei LMG S-19264T (=DSM 44701T), isolated from a smear-ripened cheese.</title>
        <authorList>
            <consortium name="US DOE Joint Genome Institute (JGI-PGF)"/>
            <person name="Walter F."/>
            <person name="Albersmeier A."/>
            <person name="Kalinowski J."/>
            <person name="Ruckert C."/>
        </authorList>
    </citation>
    <scope>NUCLEOTIDE SEQUENCE</scope>
    <source>
        <strain evidence="2">KCTC 23224</strain>
    </source>
</reference>
<sequence>MPMRFYLKFSVIPIFLLLAVFMGCSNDSSQTEEIVEGEIFDDEELQQLLDTGIQLMAPWERFWNNQFSNFKTNQFVLDREETFEDLEWPEENFITPGNPFHPYLIPHPEGDGIVDIYSYKVTIPTEGKPGLNPDSEVIFFKSNGMRKRLLFIGPSGGFEEAAWISPDILMVAGWFEDEEGVSPVIWMIEPENNSYKVFTNPFHTNQYVKDAYLKKKLQGIDL</sequence>
<evidence type="ECO:0000313" key="2">
    <source>
        <dbReference type="EMBL" id="GHB28897.1"/>
    </source>
</evidence>
<proteinExistence type="predicted"/>
<name>A0A8J3G4G4_9BACT</name>
<evidence type="ECO:0000256" key="1">
    <source>
        <dbReference type="SAM" id="SignalP"/>
    </source>
</evidence>
<dbReference type="EMBL" id="BMYF01000003">
    <property type="protein sequence ID" value="GHB28897.1"/>
    <property type="molecule type" value="Genomic_DNA"/>
</dbReference>
<accession>A0A8J3G4G4</accession>
<comment type="caution">
    <text evidence="2">The sequence shown here is derived from an EMBL/GenBank/DDBJ whole genome shotgun (WGS) entry which is preliminary data.</text>
</comment>
<protein>
    <submittedName>
        <fullName evidence="2">Uncharacterized protein</fullName>
    </submittedName>
</protein>
<reference evidence="2" key="2">
    <citation type="submission" date="2020-09" db="EMBL/GenBank/DDBJ databases">
        <authorList>
            <person name="Sun Q."/>
            <person name="Kim S."/>
        </authorList>
    </citation>
    <scope>NUCLEOTIDE SEQUENCE</scope>
    <source>
        <strain evidence="2">KCTC 23224</strain>
    </source>
</reference>
<gene>
    <name evidence="2" type="ORF">GCM10008106_07060</name>
</gene>
<keyword evidence="1" id="KW-0732">Signal</keyword>
<organism evidence="2 3">
    <name type="scientific">Mongoliitalea lutea</name>
    <dbReference type="NCBI Taxonomy" id="849756"/>
    <lineage>
        <taxon>Bacteria</taxon>
        <taxon>Pseudomonadati</taxon>
        <taxon>Bacteroidota</taxon>
        <taxon>Cytophagia</taxon>
        <taxon>Cytophagales</taxon>
        <taxon>Cyclobacteriaceae</taxon>
        <taxon>Mongoliitalea</taxon>
    </lineage>
</organism>
<dbReference type="Proteomes" id="UP000642809">
    <property type="component" value="Unassembled WGS sequence"/>
</dbReference>
<dbReference type="PROSITE" id="PS51257">
    <property type="entry name" value="PROKAR_LIPOPROTEIN"/>
    <property type="match status" value="1"/>
</dbReference>
<evidence type="ECO:0000313" key="3">
    <source>
        <dbReference type="Proteomes" id="UP000642809"/>
    </source>
</evidence>